<dbReference type="InterPro" id="IPR010581">
    <property type="entry name" value="DUF1152"/>
</dbReference>
<gene>
    <name evidence="1" type="ORF">Hyperionvirus5_105</name>
</gene>
<sequence>MEYEDNILIGGCGGGYDIFTGLPLYFRLKGRYNVFLSSFSLGDKKGFVGFEKVTDSSFVVDASIVKLDTVNLNFPEYLLAKELGEKIYCFVDDGLGHLVKDYEVLIGLSKIKTVILCDGGCDSLMRGSEEHLGTIVDDIMNVYAVRSLYLKKMVSYCYLGCLGMDVDTFIDINYSDMVDNIDRLRSVGGLIECFDLDEKEVETKKYIEIFEKCNPKFSIINCCIVGAIRGHRGNYMNSHLRERLGGKIYDKSPSIKISDITHKFHIFNLESVVKQNLFFGKLSDYDDSDKICDFVTEFNRVVRSEKIEYNSNSLAV</sequence>
<protein>
    <submittedName>
        <fullName evidence="1">DUF1152 domain-containing protein</fullName>
    </submittedName>
</protein>
<organism evidence="1">
    <name type="scientific">Hyperionvirus sp</name>
    <dbReference type="NCBI Taxonomy" id="2487770"/>
    <lineage>
        <taxon>Viruses</taxon>
        <taxon>Varidnaviria</taxon>
        <taxon>Bamfordvirae</taxon>
        <taxon>Nucleocytoviricota</taxon>
        <taxon>Megaviricetes</taxon>
        <taxon>Imitervirales</taxon>
        <taxon>Mimiviridae</taxon>
        <taxon>Klosneuvirinae</taxon>
    </lineage>
</organism>
<dbReference type="Pfam" id="PF06626">
    <property type="entry name" value="DUF1152"/>
    <property type="match status" value="1"/>
</dbReference>
<name>A0A3G5AD54_9VIRU</name>
<proteinExistence type="predicted"/>
<dbReference type="EMBL" id="MK072387">
    <property type="protein sequence ID" value="AYV83299.1"/>
    <property type="molecule type" value="Genomic_DNA"/>
</dbReference>
<accession>A0A3G5AD54</accession>
<evidence type="ECO:0000313" key="1">
    <source>
        <dbReference type="EMBL" id="AYV83299.1"/>
    </source>
</evidence>
<reference evidence="1" key="1">
    <citation type="submission" date="2018-10" db="EMBL/GenBank/DDBJ databases">
        <title>Hidden diversity of soil giant viruses.</title>
        <authorList>
            <person name="Schulz F."/>
            <person name="Alteio L."/>
            <person name="Goudeau D."/>
            <person name="Ryan E.M."/>
            <person name="Malmstrom R.R."/>
            <person name="Blanchard J."/>
            <person name="Woyke T."/>
        </authorList>
    </citation>
    <scope>NUCLEOTIDE SEQUENCE</scope>
    <source>
        <strain evidence="1">HYV1</strain>
    </source>
</reference>